<keyword evidence="3" id="KW-1185">Reference proteome</keyword>
<accession>A0A9X2NPT5</accession>
<sequence>MKTTIKVAVCALVAGLAAPPVSTAATPLSGVDPAVLDPSRSAVFHGSATDAEAVHRARLGSGPQGAALYDLAESSGYVVQTTPAMLAAGAEIDPVTFDECQAHQVTPEKPFWYKNKYNACSSESLGVQYWEIGEEGPYLAGTSVFTRSSIAIAQAGENRVKFGVRLVHDYDLGRVDDGTTLALKIGCLETDLDPNRVGTCTVSPGEVKKTLGQWKAEQGANPAWFESTMVMTKVPADKYSAEKRGYFSVDEIATTEDSTGVRTVFHPAANVRCDEATYVSGSRCVFQNVASSLALYTSDPRHGESAKFIKDAQTDLVLTYPGLLGKKVPGRWGEEPLHRLYKDYDTEHDIAGSRRKVRRACQVRWGVGYTLNAAGEVLQCDEYPFATTYENSARVDDSTQFTYAVRPVNALQNETAGQVYAKWLADDHILDGDPFYVIIY</sequence>
<protein>
    <submittedName>
        <fullName evidence="2">Uncharacterized protein</fullName>
    </submittedName>
</protein>
<dbReference type="Proteomes" id="UP001144096">
    <property type="component" value="Unassembled WGS sequence"/>
</dbReference>
<evidence type="ECO:0000313" key="3">
    <source>
        <dbReference type="Proteomes" id="UP001144096"/>
    </source>
</evidence>
<gene>
    <name evidence="2" type="ORF">M8542_43050</name>
</gene>
<evidence type="ECO:0000256" key="1">
    <source>
        <dbReference type="SAM" id="SignalP"/>
    </source>
</evidence>
<feature type="signal peptide" evidence="1">
    <location>
        <begin position="1"/>
        <end position="24"/>
    </location>
</feature>
<name>A0A9X2NPT5_9PSEU</name>
<proteinExistence type="predicted"/>
<dbReference type="AlphaFoldDB" id="A0A9X2NPT5"/>
<dbReference type="EMBL" id="JAMXQV010000034">
    <property type="protein sequence ID" value="MCR6489615.1"/>
    <property type="molecule type" value="Genomic_DNA"/>
</dbReference>
<evidence type="ECO:0000313" key="2">
    <source>
        <dbReference type="EMBL" id="MCR6489615.1"/>
    </source>
</evidence>
<reference evidence="2" key="1">
    <citation type="submission" date="2022-06" db="EMBL/GenBank/DDBJ databases">
        <title>Amycolatopsis iheyaensis sp. nov., a new species of the genus Amycolatopsis isolated from soil in Iheya island, Japan.</title>
        <authorList>
            <person name="Ngamcharungchit C."/>
            <person name="Kanto H."/>
            <person name="Take A."/>
            <person name="Intra B."/>
            <person name="Matsumoto A."/>
            <person name="Panbangred W."/>
            <person name="Inahashi Y."/>
        </authorList>
    </citation>
    <scope>NUCLEOTIDE SEQUENCE</scope>
    <source>
        <strain evidence="2">OK19-0408</strain>
    </source>
</reference>
<comment type="caution">
    <text evidence="2">The sequence shown here is derived from an EMBL/GenBank/DDBJ whole genome shotgun (WGS) entry which is preliminary data.</text>
</comment>
<dbReference type="RefSeq" id="WP_257926178.1">
    <property type="nucleotide sequence ID" value="NZ_JAMXQV010000034.1"/>
</dbReference>
<keyword evidence="1" id="KW-0732">Signal</keyword>
<organism evidence="2 3">
    <name type="scientific">Amycolatopsis iheyensis</name>
    <dbReference type="NCBI Taxonomy" id="2945988"/>
    <lineage>
        <taxon>Bacteria</taxon>
        <taxon>Bacillati</taxon>
        <taxon>Actinomycetota</taxon>
        <taxon>Actinomycetes</taxon>
        <taxon>Pseudonocardiales</taxon>
        <taxon>Pseudonocardiaceae</taxon>
        <taxon>Amycolatopsis</taxon>
    </lineage>
</organism>
<feature type="chain" id="PRO_5040738941" evidence="1">
    <location>
        <begin position="25"/>
        <end position="440"/>
    </location>
</feature>